<dbReference type="Gene3D" id="1.10.3730.20">
    <property type="match status" value="1"/>
</dbReference>
<dbReference type="InterPro" id="IPR000620">
    <property type="entry name" value="EamA_dom"/>
</dbReference>
<evidence type="ECO:0000256" key="1">
    <source>
        <dbReference type="ARBA" id="ARBA00004127"/>
    </source>
</evidence>
<dbReference type="SUPFAM" id="SSF103481">
    <property type="entry name" value="Multidrug resistance efflux transporter EmrE"/>
    <property type="match status" value="1"/>
</dbReference>
<dbReference type="EMBL" id="CP095072">
    <property type="protein sequence ID" value="UOQ50276.1"/>
    <property type="molecule type" value="Genomic_DNA"/>
</dbReference>
<feature type="domain" description="EamA" evidence="4">
    <location>
        <begin position="8"/>
        <end position="111"/>
    </location>
</feature>
<dbReference type="Pfam" id="PF00892">
    <property type="entry name" value="EamA"/>
    <property type="match status" value="1"/>
</dbReference>
<sequence length="112" mass="12484">MTISLPIFLLLLVFTAMGSIGSFYFKRMSNSDIGFNKSFVTNFIVGCFFYGSGAILNIIALKFTDYTILFPLTSITYIWTFILSAMFLKEKITTKKIIGLVCIMGGAFLLVS</sequence>
<feature type="transmembrane region" description="Helical" evidence="3">
    <location>
        <begin position="68"/>
        <end position="88"/>
    </location>
</feature>
<keyword evidence="3" id="KW-0812">Transmembrane</keyword>
<keyword evidence="3" id="KW-1133">Transmembrane helix</keyword>
<dbReference type="InterPro" id="IPR037185">
    <property type="entry name" value="EmrE-like"/>
</dbReference>
<comment type="subcellular location">
    <subcellularLocation>
        <location evidence="1">Endomembrane system</location>
        <topology evidence="1">Multi-pass membrane protein</topology>
    </subcellularLocation>
</comment>
<feature type="transmembrane region" description="Helical" evidence="3">
    <location>
        <begin position="42"/>
        <end position="61"/>
    </location>
</feature>
<accession>A0ABY4F746</accession>
<evidence type="ECO:0000259" key="4">
    <source>
        <dbReference type="Pfam" id="PF00892"/>
    </source>
</evidence>
<protein>
    <submittedName>
        <fullName evidence="5">EamA family transporter</fullName>
    </submittedName>
</protein>
<gene>
    <name evidence="5" type="ORF">MUN88_09560</name>
</gene>
<name>A0ABY4F746_9BACI</name>
<evidence type="ECO:0000256" key="3">
    <source>
        <dbReference type="SAM" id="Phobius"/>
    </source>
</evidence>
<keyword evidence="3" id="KW-0472">Membrane</keyword>
<dbReference type="Proteomes" id="UP000831782">
    <property type="component" value="Chromosome"/>
</dbReference>
<dbReference type="RefSeq" id="WP_244723740.1">
    <property type="nucleotide sequence ID" value="NZ_CP095072.1"/>
</dbReference>
<reference evidence="5 6" key="1">
    <citation type="submission" date="2022-04" db="EMBL/GenBank/DDBJ databases">
        <title>Gracilibacillus sp. isolated from saltern.</title>
        <authorList>
            <person name="Won M."/>
            <person name="Lee C.-M."/>
            <person name="Woen H.-Y."/>
            <person name="Kwon S.-W."/>
        </authorList>
    </citation>
    <scope>NUCLEOTIDE SEQUENCE [LARGE SCALE GENOMIC DNA]</scope>
    <source>
        <strain evidence="5 6">SSWR10-1</strain>
    </source>
</reference>
<organism evidence="5 6">
    <name type="scientific">Gracilibacillus caseinilyticus</name>
    <dbReference type="NCBI Taxonomy" id="2932256"/>
    <lineage>
        <taxon>Bacteria</taxon>
        <taxon>Bacillati</taxon>
        <taxon>Bacillota</taxon>
        <taxon>Bacilli</taxon>
        <taxon>Bacillales</taxon>
        <taxon>Bacillaceae</taxon>
        <taxon>Gracilibacillus</taxon>
    </lineage>
</organism>
<evidence type="ECO:0000256" key="2">
    <source>
        <dbReference type="ARBA" id="ARBA00007362"/>
    </source>
</evidence>
<keyword evidence="6" id="KW-1185">Reference proteome</keyword>
<comment type="similarity">
    <text evidence="2">Belongs to the EamA transporter family.</text>
</comment>
<evidence type="ECO:0000313" key="6">
    <source>
        <dbReference type="Proteomes" id="UP000831782"/>
    </source>
</evidence>
<proteinExistence type="inferred from homology"/>
<evidence type="ECO:0000313" key="5">
    <source>
        <dbReference type="EMBL" id="UOQ50276.1"/>
    </source>
</evidence>